<evidence type="ECO:0000256" key="1">
    <source>
        <dbReference type="SAM" id="MobiDB-lite"/>
    </source>
</evidence>
<dbReference type="PANTHER" id="PTHR23222">
    <property type="entry name" value="PROHIBITIN"/>
    <property type="match status" value="1"/>
</dbReference>
<dbReference type="InterPro" id="IPR000163">
    <property type="entry name" value="Prohibitin"/>
</dbReference>
<dbReference type="Proteomes" id="UP000594468">
    <property type="component" value="Chromosome"/>
</dbReference>
<sequence>MDVSSVFQILALGGFLAGFAGVALVVAAASQNRPVRGGVVLAVAGILAGIVLLIVSQGLLVVGPTERAVVFNTVTGNLETPRQSGISIVIPGVQVVTIYPVSRQSYTMSGSIQEGDPTRSDAITARSVDGQQVTIDMTVIFRLQDGEGLNQIHRDWSNEPGGYLEGLIRPTIRSIVRDVVAGFEAESIYGIGREQMDAEIEARLTEVFADNGIVVTDSLVNDVSFSDEFINAIEAKQVEEQQLQRARTEAERRRAEAVGLADAEIERARGEAQAILIRAAADAEALRLVSQQIAANPNLIQYTYINELADNVNLALVPSNTPFLFNFDDFTELSDDFVPPEVDQPQLPDEVEVPEVSTESSEAGD</sequence>
<feature type="transmembrane region" description="Helical" evidence="2">
    <location>
        <begin position="6"/>
        <end position="27"/>
    </location>
</feature>
<dbReference type="CDD" id="cd03401">
    <property type="entry name" value="SPFH_prohibitin"/>
    <property type="match status" value="1"/>
</dbReference>
<organism evidence="4 5">
    <name type="scientific">Phototrophicus methaneseepsis</name>
    <dbReference type="NCBI Taxonomy" id="2710758"/>
    <lineage>
        <taxon>Bacteria</taxon>
        <taxon>Bacillati</taxon>
        <taxon>Chloroflexota</taxon>
        <taxon>Candidatus Thermofontia</taxon>
        <taxon>Phototrophicales</taxon>
        <taxon>Phototrophicaceae</taxon>
        <taxon>Phototrophicus</taxon>
    </lineage>
</organism>
<dbReference type="GO" id="GO:0016020">
    <property type="term" value="C:membrane"/>
    <property type="evidence" value="ECO:0007669"/>
    <property type="project" value="InterPro"/>
</dbReference>
<evidence type="ECO:0000313" key="4">
    <source>
        <dbReference type="EMBL" id="QPC82450.1"/>
    </source>
</evidence>
<keyword evidence="2" id="KW-1133">Transmembrane helix</keyword>
<keyword evidence="5" id="KW-1185">Reference proteome</keyword>
<feature type="compositionally biased region" description="Low complexity" evidence="1">
    <location>
        <begin position="354"/>
        <end position="365"/>
    </location>
</feature>
<dbReference type="AlphaFoldDB" id="A0A7S8E8Q3"/>
<dbReference type="EMBL" id="CP062983">
    <property type="protein sequence ID" value="QPC82450.1"/>
    <property type="molecule type" value="Genomic_DNA"/>
</dbReference>
<accession>A0A7S8E8Q3</accession>
<keyword evidence="2" id="KW-0812">Transmembrane</keyword>
<reference evidence="4 5" key="1">
    <citation type="submission" date="2020-02" db="EMBL/GenBank/DDBJ databases">
        <authorList>
            <person name="Zheng R.K."/>
            <person name="Sun C.M."/>
        </authorList>
    </citation>
    <scope>NUCLEOTIDE SEQUENCE [LARGE SCALE GENOMIC DNA]</scope>
    <source>
        <strain evidence="5">rifampicinis</strain>
    </source>
</reference>
<evidence type="ECO:0000313" key="5">
    <source>
        <dbReference type="Proteomes" id="UP000594468"/>
    </source>
</evidence>
<dbReference type="Gene3D" id="3.30.479.30">
    <property type="entry name" value="Band 7 domain"/>
    <property type="match status" value="1"/>
</dbReference>
<dbReference type="KEGG" id="pmet:G4Y79_22640"/>
<dbReference type="InterPro" id="IPR036013">
    <property type="entry name" value="Band_7/SPFH_dom_sf"/>
</dbReference>
<keyword evidence="2" id="KW-0472">Membrane</keyword>
<feature type="domain" description="Band 7" evidence="3">
    <location>
        <begin position="57"/>
        <end position="237"/>
    </location>
</feature>
<dbReference type="SMART" id="SM00244">
    <property type="entry name" value="PHB"/>
    <property type="match status" value="1"/>
</dbReference>
<evidence type="ECO:0000259" key="3">
    <source>
        <dbReference type="SMART" id="SM00244"/>
    </source>
</evidence>
<name>A0A7S8E8Q3_9CHLR</name>
<dbReference type="RefSeq" id="WP_195170519.1">
    <property type="nucleotide sequence ID" value="NZ_CP062983.1"/>
</dbReference>
<dbReference type="SUPFAM" id="SSF117892">
    <property type="entry name" value="Band 7/SPFH domain"/>
    <property type="match status" value="1"/>
</dbReference>
<feature type="region of interest" description="Disordered" evidence="1">
    <location>
        <begin position="336"/>
        <end position="365"/>
    </location>
</feature>
<evidence type="ECO:0000256" key="2">
    <source>
        <dbReference type="SAM" id="Phobius"/>
    </source>
</evidence>
<feature type="transmembrane region" description="Helical" evidence="2">
    <location>
        <begin position="39"/>
        <end position="62"/>
    </location>
</feature>
<dbReference type="Pfam" id="PF01145">
    <property type="entry name" value="Band_7"/>
    <property type="match status" value="1"/>
</dbReference>
<protein>
    <submittedName>
        <fullName evidence="4">Prohibitin family protein</fullName>
    </submittedName>
</protein>
<dbReference type="InterPro" id="IPR001107">
    <property type="entry name" value="Band_7"/>
</dbReference>
<dbReference type="PANTHER" id="PTHR23222:SF0">
    <property type="entry name" value="PROHIBITIN 1"/>
    <property type="match status" value="1"/>
</dbReference>
<gene>
    <name evidence="4" type="ORF">G4Y79_22640</name>
</gene>
<proteinExistence type="predicted"/>